<dbReference type="EMBL" id="LNYW01000064">
    <property type="protein sequence ID" value="KTD57793.1"/>
    <property type="molecule type" value="Genomic_DNA"/>
</dbReference>
<reference evidence="1 2" key="1">
    <citation type="submission" date="2015-11" db="EMBL/GenBank/DDBJ databases">
        <title>Genomic analysis of 38 Legionella species identifies large and diverse effector repertoires.</title>
        <authorList>
            <person name="Burstein D."/>
            <person name="Amaro F."/>
            <person name="Zusman T."/>
            <person name="Lifshitz Z."/>
            <person name="Cohen O."/>
            <person name="Gilbert J.A."/>
            <person name="Pupko T."/>
            <person name="Shuman H.A."/>
            <person name="Segal G."/>
        </authorList>
    </citation>
    <scope>NUCLEOTIDE SEQUENCE [LARGE SCALE GENOMIC DNA]</scope>
    <source>
        <strain evidence="1 2">ATCC 49655</strain>
    </source>
</reference>
<comment type="caution">
    <text evidence="1">The sequence shown here is derived from an EMBL/GenBank/DDBJ whole genome shotgun (WGS) entry which is preliminary data.</text>
</comment>
<dbReference type="RefSeq" id="WP_018575803.1">
    <property type="nucleotide sequence ID" value="NZ_KB892381.1"/>
</dbReference>
<organism evidence="1 2">
    <name type="scientific">Legionella shakespearei DSM 23087</name>
    <dbReference type="NCBI Taxonomy" id="1122169"/>
    <lineage>
        <taxon>Bacteria</taxon>
        <taxon>Pseudomonadati</taxon>
        <taxon>Pseudomonadota</taxon>
        <taxon>Gammaproteobacteria</taxon>
        <taxon>Legionellales</taxon>
        <taxon>Legionellaceae</taxon>
        <taxon>Legionella</taxon>
    </lineage>
</organism>
<dbReference type="PATRIC" id="fig|1122169.6.peg.2612"/>
<proteinExistence type="predicted"/>
<gene>
    <name evidence="1" type="ORF">Lsha_2268</name>
</gene>
<protein>
    <submittedName>
        <fullName evidence="1">Uncharacterized protein</fullName>
    </submittedName>
</protein>
<accession>A0A0W0YLJ1</accession>
<keyword evidence="2" id="KW-1185">Reference proteome</keyword>
<name>A0A0W0YLJ1_9GAMM</name>
<evidence type="ECO:0000313" key="1">
    <source>
        <dbReference type="EMBL" id="KTD57793.1"/>
    </source>
</evidence>
<dbReference type="AlphaFoldDB" id="A0A0W0YLJ1"/>
<dbReference type="Proteomes" id="UP000054600">
    <property type="component" value="Unassembled WGS sequence"/>
</dbReference>
<evidence type="ECO:0000313" key="2">
    <source>
        <dbReference type="Proteomes" id="UP000054600"/>
    </source>
</evidence>
<sequence length="814" mass="94824">MSKSTEDLISLLTIQKNMECKDLSKTMRSRTVRRPVIIVEEPTEEERKQEESAVQRIDSLYLKLEQCIQTMPSFLPVVIPNALRQDFILKSAIPDYHQAIEERDRLISTAQKKMRIWHDQSGYHTDLEKLLVHTLNTLTELESKLVFLYPKIKERLNLIAPQSLTPQHLTTAQEQFKNSLECFLLSFCSIDLSDNNCAHTQLCKNQMGAFSKELIGDLYKPEMCLNPDSVKKLDLHLRQHLSLLSIPERIFTGAREQSIKPTEIEPLIKDLIAAQPAHFNAIKAARQLAELYNLIAKIEAYPIHQLIEISTLASSQKAQDREINQRYEMLERALNDIYVALNRELSLFTGYTHRTNSRVKNARTLLHQIELNRNQLSVLMTEFKKEVEQCESLHTPLQRLDHLTSKQQNFLQQLKDMQQQMVTQSEEVQQHIEILQEHYRDCRFDLSHQLQTAITQTRLALQNQTPSLHEEEIAQIEQLLPWINDFANQCDLSSLETRTKYRISQLEKLVRDFKNDLKVYWATVIRAFLAPDMPADLIKQGTELKYTSILLHSYKMTWQNAELNKLNPFKPLLEEFGRLADKQISDLIDEFSFLSQTKEEYLHSWIIAMQQHSEITQLIVSKRTDLLCNAEFIEKRLASKPYLTCVQSMKILEAAFIKIFNANIDFAISQNKNWSQKLSDLKQHPYAVIRRTIMSKESAALLNLVDNRLMLLFHLHTKLGFLNEEYINRNTELCSDEAYAHHLFKIAAEGDELLVAMEKRNNQFVGWVRDTILQPLQQYNPPSCHSLFFAPAKDELTTRLDDHLEAVFMRMARQ</sequence>
<dbReference type="eggNOG" id="ENOG5031EGF">
    <property type="taxonomic scope" value="Bacteria"/>
</dbReference>